<dbReference type="InterPro" id="IPR013430">
    <property type="entry name" value="Toxin_antidote_HigA"/>
</dbReference>
<protein>
    <submittedName>
        <fullName evidence="3">Addiction module antidote protein, HigA family</fullName>
    </submittedName>
</protein>
<dbReference type="PANTHER" id="PTHR36924">
    <property type="entry name" value="ANTITOXIN HIGA-1"/>
    <property type="match status" value="1"/>
</dbReference>
<dbReference type="Pfam" id="PF01381">
    <property type="entry name" value="HTH_3"/>
    <property type="match status" value="1"/>
</dbReference>
<organism evidence="3 4">
    <name type="scientific">Moraxella porci DSM 25326</name>
    <dbReference type="NCBI Taxonomy" id="573983"/>
    <lineage>
        <taxon>Bacteria</taxon>
        <taxon>Pseudomonadati</taxon>
        <taxon>Pseudomonadota</taxon>
        <taxon>Gammaproteobacteria</taxon>
        <taxon>Moraxellales</taxon>
        <taxon>Moraxellaceae</taxon>
        <taxon>Moraxella</taxon>
    </lineage>
</organism>
<dbReference type="PROSITE" id="PS50943">
    <property type="entry name" value="HTH_CROC1"/>
    <property type="match status" value="1"/>
</dbReference>
<sequence length="87" mass="9591">MSNNGMRPIHVGEILREEFLKPMGLSVATLAKSLGIAPDHLNDIISERCGISADTALSLAQHFGNSPRFWLDLQNTYGQQLAKTVHF</sequence>
<name>A0A1T0CWQ9_9GAMM</name>
<comment type="caution">
    <text evidence="3">The sequence shown here is derived from an EMBL/GenBank/DDBJ whole genome shotgun (WGS) entry which is preliminary data.</text>
</comment>
<feature type="domain" description="HTH cro/C1-type" evidence="2">
    <location>
        <begin position="15"/>
        <end position="70"/>
    </location>
</feature>
<dbReference type="Gene3D" id="1.10.260.40">
    <property type="entry name" value="lambda repressor-like DNA-binding domains"/>
    <property type="match status" value="1"/>
</dbReference>
<keyword evidence="1" id="KW-0238">DNA-binding</keyword>
<dbReference type="AlphaFoldDB" id="A0A1T0CWQ9"/>
<dbReference type="SMART" id="SM00530">
    <property type="entry name" value="HTH_XRE"/>
    <property type="match status" value="1"/>
</dbReference>
<reference evidence="3 4" key="1">
    <citation type="submission" date="2017-02" db="EMBL/GenBank/DDBJ databases">
        <title>Draft genome sequence of Moraxella porci CCUG 54912T type strain.</title>
        <authorList>
            <person name="Salva-Serra F."/>
            <person name="Engstrom-Jakobsson H."/>
            <person name="Thorell K."/>
            <person name="Jaen-Luchoro D."/>
            <person name="Gonzales-Siles L."/>
            <person name="Karlsson R."/>
            <person name="Yazdan S."/>
            <person name="Boulund F."/>
            <person name="Johnning A."/>
            <person name="Engstrand L."/>
            <person name="Kristiansson E."/>
            <person name="Moore E."/>
        </authorList>
    </citation>
    <scope>NUCLEOTIDE SEQUENCE [LARGE SCALE GENOMIC DNA]</scope>
    <source>
        <strain evidence="3 4">CCUG 54912</strain>
    </source>
</reference>
<dbReference type="PANTHER" id="PTHR36924:SF1">
    <property type="entry name" value="ANTITOXIN HIGA-1"/>
    <property type="match status" value="1"/>
</dbReference>
<dbReference type="InterPro" id="IPR001387">
    <property type="entry name" value="Cro/C1-type_HTH"/>
</dbReference>
<dbReference type="EMBL" id="MUYV01000001">
    <property type="protein sequence ID" value="OOS26790.1"/>
    <property type="molecule type" value="Genomic_DNA"/>
</dbReference>
<evidence type="ECO:0000313" key="4">
    <source>
        <dbReference type="Proteomes" id="UP000190683"/>
    </source>
</evidence>
<dbReference type="Proteomes" id="UP000190683">
    <property type="component" value="Unassembled WGS sequence"/>
</dbReference>
<dbReference type="NCBIfam" id="TIGR02607">
    <property type="entry name" value="antidote_HigA"/>
    <property type="match status" value="1"/>
</dbReference>
<evidence type="ECO:0000313" key="3">
    <source>
        <dbReference type="EMBL" id="OOS26790.1"/>
    </source>
</evidence>
<evidence type="ECO:0000259" key="2">
    <source>
        <dbReference type="PROSITE" id="PS50943"/>
    </source>
</evidence>
<gene>
    <name evidence="3" type="ORF">B0681_02720</name>
</gene>
<dbReference type="RefSeq" id="WP_078317184.1">
    <property type="nucleotide sequence ID" value="NZ_MUYV01000001.1"/>
</dbReference>
<dbReference type="GO" id="GO:0003677">
    <property type="term" value="F:DNA binding"/>
    <property type="evidence" value="ECO:0007669"/>
    <property type="project" value="UniProtKB-KW"/>
</dbReference>
<dbReference type="SUPFAM" id="SSF47413">
    <property type="entry name" value="lambda repressor-like DNA-binding domains"/>
    <property type="match status" value="1"/>
</dbReference>
<proteinExistence type="predicted"/>
<dbReference type="InterPro" id="IPR010982">
    <property type="entry name" value="Lambda_DNA-bd_dom_sf"/>
</dbReference>
<accession>A0A1T0CWQ9</accession>
<dbReference type="CDD" id="cd00093">
    <property type="entry name" value="HTH_XRE"/>
    <property type="match status" value="1"/>
</dbReference>
<dbReference type="STRING" id="573983.B0681_02720"/>
<keyword evidence="4" id="KW-1185">Reference proteome</keyword>
<evidence type="ECO:0000256" key="1">
    <source>
        <dbReference type="ARBA" id="ARBA00023125"/>
    </source>
</evidence>